<sequence>MQIDYVSVFEKLKERDILFNGRNNLAVKKEIEPFINLRNLNERMAYKYLLVQYEFYIFHSLYCVDLIEAGVCESDMLQIGFTSFEIDTARRLLKRYGRAFEKKKYLYLANIKMGLIASAICLILENKPLDSVPIEILASARRRIKYANDEYKKELMIRSS</sequence>
<dbReference type="EMBL" id="VTVE01000003">
    <property type="protein sequence ID" value="NEX02364.1"/>
    <property type="molecule type" value="Genomic_DNA"/>
</dbReference>
<gene>
    <name evidence="1" type="ORF">F0Q01_10795</name>
</gene>
<dbReference type="RefSeq" id="WP_090488848.1">
    <property type="nucleotide sequence ID" value="NZ_VTVE01000003.1"/>
</dbReference>
<proteinExistence type="predicted"/>
<dbReference type="AlphaFoldDB" id="A0A6M0LIT3"/>
<reference evidence="1 2" key="2">
    <citation type="submission" date="2020-03" db="EMBL/GenBank/DDBJ databases">
        <title>Investigating the evolutionary divergence of the Butyrivibrio group.</title>
        <authorList>
            <person name="Skvortsov T."/>
            <person name="Santos F.G."/>
            <person name="Ting K.S."/>
            <person name="Creevey C.J."/>
        </authorList>
    </citation>
    <scope>NUCLEOTIDE SEQUENCE [LARGE SCALE GENOMIC DNA]</scope>
    <source>
        <strain evidence="1 2">MZ8</strain>
    </source>
</reference>
<name>A0A6M0LIT3_PSEXY</name>
<organism evidence="1 2">
    <name type="scientific">Pseudobutyrivibrio xylanivorans</name>
    <dbReference type="NCBI Taxonomy" id="185007"/>
    <lineage>
        <taxon>Bacteria</taxon>
        <taxon>Bacillati</taxon>
        <taxon>Bacillota</taxon>
        <taxon>Clostridia</taxon>
        <taxon>Lachnospirales</taxon>
        <taxon>Lachnospiraceae</taxon>
        <taxon>Pseudobutyrivibrio</taxon>
    </lineage>
</organism>
<protein>
    <submittedName>
        <fullName evidence="1">Uncharacterized protein</fullName>
    </submittedName>
</protein>
<evidence type="ECO:0000313" key="1">
    <source>
        <dbReference type="EMBL" id="NEX02364.1"/>
    </source>
</evidence>
<accession>A0A6M0LIT3</accession>
<reference evidence="1 2" key="1">
    <citation type="submission" date="2019-09" db="EMBL/GenBank/DDBJ databases">
        <authorList>
            <person name="Pidcock S.E."/>
            <person name="Huws S.A."/>
        </authorList>
    </citation>
    <scope>NUCLEOTIDE SEQUENCE [LARGE SCALE GENOMIC DNA]</scope>
    <source>
        <strain evidence="1 2">MZ8</strain>
    </source>
</reference>
<comment type="caution">
    <text evidence="1">The sequence shown here is derived from an EMBL/GenBank/DDBJ whole genome shotgun (WGS) entry which is preliminary data.</text>
</comment>
<dbReference type="Proteomes" id="UP000473091">
    <property type="component" value="Unassembled WGS sequence"/>
</dbReference>
<evidence type="ECO:0000313" key="2">
    <source>
        <dbReference type="Proteomes" id="UP000473091"/>
    </source>
</evidence>